<accession>A0ABS0R2N9</accession>
<sequence>MTGPDGARRQGPLSVMWPQRFEAGHPSRSFPAYRGQRNFTGWYWSATCRGHVAYESWLERDHLMRFDFDREMIAMAAQPFALAWDDSVKGHLEHTPDFFVRRSDGTGLVVDVRPDDRISERDAAKFAGTRDACELVGWRYERVGALEPVFAANLHWLAGFRHARVMREETAAALREVFVSGAGLLHGARAVGDPVLVLPVLYHLLWCQQLAVDLQAAVLSPSAWVSQGRIGREGDGDADASAAAVGG</sequence>
<dbReference type="EMBL" id="JAEEAQ010000005">
    <property type="protein sequence ID" value="MBI0311654.1"/>
    <property type="molecule type" value="Genomic_DNA"/>
</dbReference>
<evidence type="ECO:0000313" key="1">
    <source>
        <dbReference type="EMBL" id="MBI0311654.1"/>
    </source>
</evidence>
<organism evidence="1 2">
    <name type="scientific">Streptomyces javensis</name>
    <dbReference type="NCBI Taxonomy" id="114698"/>
    <lineage>
        <taxon>Bacteria</taxon>
        <taxon>Bacillati</taxon>
        <taxon>Actinomycetota</taxon>
        <taxon>Actinomycetes</taxon>
        <taxon>Kitasatosporales</taxon>
        <taxon>Streptomycetaceae</taxon>
        <taxon>Streptomyces</taxon>
        <taxon>Streptomyces violaceusniger group</taxon>
    </lineage>
</organism>
<dbReference type="Proteomes" id="UP000638849">
    <property type="component" value="Unassembled WGS sequence"/>
</dbReference>
<dbReference type="NCBIfam" id="NF033179">
    <property type="entry name" value="TnsA_like_Actin"/>
    <property type="match status" value="1"/>
</dbReference>
<dbReference type="InterPro" id="IPR048000">
    <property type="entry name" value="TnsA-like"/>
</dbReference>
<protein>
    <submittedName>
        <fullName evidence="1">TnsA-like heteromeric transposase endonuclease subunit</fullName>
    </submittedName>
</protein>
<gene>
    <name evidence="1" type="ORF">JBF12_01100</name>
</gene>
<evidence type="ECO:0000313" key="2">
    <source>
        <dbReference type="Proteomes" id="UP000638849"/>
    </source>
</evidence>
<keyword evidence="2" id="KW-1185">Reference proteome</keyword>
<reference evidence="1 2" key="1">
    <citation type="submission" date="2020-12" db="EMBL/GenBank/DDBJ databases">
        <authorList>
            <person name="Kusuma A.B."/>
            <person name="Nouioui I."/>
            <person name="Goodfellow M."/>
        </authorList>
    </citation>
    <scope>NUCLEOTIDE SEQUENCE [LARGE SCALE GENOMIC DNA]</scope>
    <source>
        <strain evidence="1 2">DSM 41764</strain>
    </source>
</reference>
<proteinExistence type="predicted"/>
<name>A0ABS0R2N9_9ACTN</name>
<comment type="caution">
    <text evidence="1">The sequence shown here is derived from an EMBL/GenBank/DDBJ whole genome shotgun (WGS) entry which is preliminary data.</text>
</comment>